<evidence type="ECO:0000313" key="3">
    <source>
        <dbReference type="Proteomes" id="UP000620124"/>
    </source>
</evidence>
<reference evidence="2" key="1">
    <citation type="submission" date="2020-05" db="EMBL/GenBank/DDBJ databases">
        <title>Mycena genomes resolve the evolution of fungal bioluminescence.</title>
        <authorList>
            <person name="Tsai I.J."/>
        </authorList>
    </citation>
    <scope>NUCLEOTIDE SEQUENCE</scope>
    <source>
        <strain evidence="2">CCC161011</strain>
    </source>
</reference>
<protein>
    <submittedName>
        <fullName evidence="2">Uncharacterized protein</fullName>
    </submittedName>
</protein>
<sequence>MRHRRRHVPPLPSTAVILSASRRVVLDGPAVYSRSPPVWSQTALPLSFSDATRAPSMPSSPIFGASTFPHSTALVPRSDSMGGLLAFYFTLAVAVLCCTSFDATGASSMLSSPNFGAFTLLLLLLSYGFSPLFCLIAECNLQAVLIHHCRNIIRAIRRDPERLQTRQRPHPRLRILDAGSRDASVSSHSEYDGV</sequence>
<dbReference type="EMBL" id="JACAZI010000013">
    <property type="protein sequence ID" value="KAF7345733.1"/>
    <property type="molecule type" value="Genomic_DNA"/>
</dbReference>
<organism evidence="2 3">
    <name type="scientific">Mycena venus</name>
    <dbReference type="NCBI Taxonomy" id="2733690"/>
    <lineage>
        <taxon>Eukaryota</taxon>
        <taxon>Fungi</taxon>
        <taxon>Dikarya</taxon>
        <taxon>Basidiomycota</taxon>
        <taxon>Agaricomycotina</taxon>
        <taxon>Agaricomycetes</taxon>
        <taxon>Agaricomycetidae</taxon>
        <taxon>Agaricales</taxon>
        <taxon>Marasmiineae</taxon>
        <taxon>Mycenaceae</taxon>
        <taxon>Mycena</taxon>
    </lineage>
</organism>
<keyword evidence="3" id="KW-1185">Reference proteome</keyword>
<dbReference type="AlphaFoldDB" id="A0A8H7CSD7"/>
<keyword evidence="1" id="KW-0472">Membrane</keyword>
<keyword evidence="1" id="KW-1133">Transmembrane helix</keyword>
<accession>A0A8H7CSD7</accession>
<feature type="transmembrane region" description="Helical" evidence="1">
    <location>
        <begin position="115"/>
        <end position="137"/>
    </location>
</feature>
<comment type="caution">
    <text evidence="2">The sequence shown here is derived from an EMBL/GenBank/DDBJ whole genome shotgun (WGS) entry which is preliminary data.</text>
</comment>
<name>A0A8H7CSD7_9AGAR</name>
<feature type="transmembrane region" description="Helical" evidence="1">
    <location>
        <begin position="84"/>
        <end position="103"/>
    </location>
</feature>
<gene>
    <name evidence="2" type="ORF">MVEN_01593500</name>
</gene>
<evidence type="ECO:0000256" key="1">
    <source>
        <dbReference type="SAM" id="Phobius"/>
    </source>
</evidence>
<dbReference type="Proteomes" id="UP000620124">
    <property type="component" value="Unassembled WGS sequence"/>
</dbReference>
<proteinExistence type="predicted"/>
<evidence type="ECO:0000313" key="2">
    <source>
        <dbReference type="EMBL" id="KAF7345733.1"/>
    </source>
</evidence>
<keyword evidence="1" id="KW-0812">Transmembrane</keyword>